<dbReference type="STRING" id="4432.A0A1U7YTU0"/>
<dbReference type="eggNOG" id="ENOG502S08H">
    <property type="taxonomic scope" value="Eukaryota"/>
</dbReference>
<sequence>MGNTTSCAPTNASNGAVKVLFCDGRMEVYTRPIKAAELMLENPCQFVCESSDLKVGHRVPGLGADVELEQRHLYFLLPIEMLYSVLTDEEMDSLSCRASRATKRGSSNNIGKIFPDFCLFPSEFKTMDSLDRSPEPIERYSTQRSWKPSLDTIDETPCTL</sequence>
<organism evidence="1 2">
    <name type="scientific">Nelumbo nucifera</name>
    <name type="common">Sacred lotus</name>
    <dbReference type="NCBI Taxonomy" id="4432"/>
    <lineage>
        <taxon>Eukaryota</taxon>
        <taxon>Viridiplantae</taxon>
        <taxon>Streptophyta</taxon>
        <taxon>Embryophyta</taxon>
        <taxon>Tracheophyta</taxon>
        <taxon>Spermatophyta</taxon>
        <taxon>Magnoliopsida</taxon>
        <taxon>Proteales</taxon>
        <taxon>Nelumbonaceae</taxon>
        <taxon>Nelumbo</taxon>
    </lineage>
</organism>
<dbReference type="OMA" id="EFCMFPS"/>
<dbReference type="KEGG" id="nnu:104587745"/>
<name>A0A1U7YTU0_NELNU</name>
<evidence type="ECO:0000313" key="1">
    <source>
        <dbReference type="Proteomes" id="UP000189703"/>
    </source>
</evidence>
<keyword evidence="1" id="KW-1185">Reference proteome</keyword>
<protein>
    <submittedName>
        <fullName evidence="2">Uncharacterized protein LOC104587745</fullName>
    </submittedName>
</protein>
<proteinExistence type="predicted"/>
<dbReference type="AlphaFoldDB" id="A0A1U7YTU0"/>
<accession>A0A1U7YTU0</accession>
<reference evidence="2" key="1">
    <citation type="submission" date="2025-08" db="UniProtKB">
        <authorList>
            <consortium name="RefSeq"/>
        </authorList>
    </citation>
    <scope>IDENTIFICATION</scope>
</reference>
<dbReference type="Proteomes" id="UP000189703">
    <property type="component" value="Unplaced"/>
</dbReference>
<dbReference type="RefSeq" id="XP_010243767.1">
    <property type="nucleotide sequence ID" value="XM_010245465.2"/>
</dbReference>
<dbReference type="FunCoup" id="A0A1U7YTU0">
    <property type="interactions" value="97"/>
</dbReference>
<evidence type="ECO:0000313" key="2">
    <source>
        <dbReference type="RefSeq" id="XP_010243767.1"/>
    </source>
</evidence>
<dbReference type="Pfam" id="PF14009">
    <property type="entry name" value="PADRE"/>
    <property type="match status" value="1"/>
</dbReference>
<dbReference type="PANTHER" id="PTHR33052">
    <property type="entry name" value="DUF4228 DOMAIN PROTEIN-RELATED"/>
    <property type="match status" value="1"/>
</dbReference>
<dbReference type="GeneID" id="104587745"/>
<dbReference type="OrthoDB" id="771105at2759"/>
<gene>
    <name evidence="2" type="primary">LOC104587745</name>
</gene>
<dbReference type="InterPro" id="IPR025322">
    <property type="entry name" value="PADRE_dom"/>
</dbReference>
<dbReference type="InParanoid" id="A0A1U7YTU0"/>